<protein>
    <submittedName>
        <fullName evidence="5">3-oxoacyl-ACP reductase</fullName>
        <ecNumber evidence="5">1.1.1.53</ecNumber>
    </submittedName>
    <submittedName>
        <fullName evidence="4">3alpha(Or 20beta)-hydroxysteroid dehydrogenase</fullName>
    </submittedName>
    <submittedName>
        <fullName evidence="3">SDR family oxidoreductase</fullName>
    </submittedName>
</protein>
<evidence type="ECO:0000313" key="7">
    <source>
        <dbReference type="Proteomes" id="UP000269974"/>
    </source>
</evidence>
<dbReference type="GO" id="GO:0047044">
    <property type="term" value="F:androstan-3-alpha,17-beta-diol dehydrogenase (NAD+) activity"/>
    <property type="evidence" value="ECO:0007669"/>
    <property type="project" value="UniProtKB-EC"/>
</dbReference>
<name>A0A1B9BBQ8_9ACTO</name>
<reference evidence="3" key="4">
    <citation type="submission" date="2023-10" db="EMBL/GenBank/DDBJ databases">
        <title>Whole Genome based description of the genera Actinobaculum and Actinotignum reveals a complex phylogenetic relationship within the species included in the genus Actinotignum.</title>
        <authorList>
            <person name="Jensen C.S."/>
            <person name="Dargis R."/>
            <person name="Kemp M."/>
            <person name="Christensen J.J."/>
        </authorList>
    </citation>
    <scope>NUCLEOTIDE SEQUENCE</scope>
    <source>
        <strain evidence="3">Actinobaculum_suis_CCUG19206T</strain>
    </source>
</reference>
<evidence type="ECO:0000313" key="6">
    <source>
        <dbReference type="Proteomes" id="UP000182744"/>
    </source>
</evidence>
<evidence type="ECO:0000313" key="5">
    <source>
        <dbReference type="EMBL" id="VDG76309.1"/>
    </source>
</evidence>
<dbReference type="EC" id="1.1.1.53" evidence="5"/>
<dbReference type="InterPro" id="IPR002347">
    <property type="entry name" value="SDR_fam"/>
</dbReference>
<evidence type="ECO:0000256" key="2">
    <source>
        <dbReference type="ARBA" id="ARBA00023002"/>
    </source>
</evidence>
<dbReference type="SUPFAM" id="SSF51735">
    <property type="entry name" value="NAD(P)-binding Rossmann-fold domains"/>
    <property type="match status" value="1"/>
</dbReference>
<dbReference type="PRINTS" id="PR00081">
    <property type="entry name" value="GDHRDH"/>
</dbReference>
<sequence>MKEQGAGVIINMSSAAGLVGQVSTAAYSASKFAVRGLTKSAAMDLGLSGIRVLSVHPGSIATPMTGVDAEEPLALASLNRHGKPEEVAKVVAFAASDGASYITGTEIVVDGGLALGDTPQIYGMLFGGQ</sequence>
<comment type="similarity">
    <text evidence="1">Belongs to the short-chain dehydrogenases/reductases (SDR) family.</text>
</comment>
<evidence type="ECO:0000313" key="4">
    <source>
        <dbReference type="EMBL" id="SDE58752.1"/>
    </source>
</evidence>
<evidence type="ECO:0000313" key="3">
    <source>
        <dbReference type="EMBL" id="MDY5153244.1"/>
    </source>
</evidence>
<dbReference type="Proteomes" id="UP000182744">
    <property type="component" value="Unassembled WGS sequence"/>
</dbReference>
<organism evidence="5 7">
    <name type="scientific">Actinobaculum suis</name>
    <dbReference type="NCBI Taxonomy" id="1657"/>
    <lineage>
        <taxon>Bacteria</taxon>
        <taxon>Bacillati</taxon>
        <taxon>Actinomycetota</taxon>
        <taxon>Actinomycetes</taxon>
        <taxon>Actinomycetales</taxon>
        <taxon>Actinomycetaceae</taxon>
        <taxon>Actinobaculum</taxon>
    </lineage>
</organism>
<dbReference type="EMBL" id="JAWNFU010000002">
    <property type="protein sequence ID" value="MDY5153244.1"/>
    <property type="molecule type" value="Genomic_DNA"/>
</dbReference>
<gene>
    <name evidence="5" type="primary">fabG3_1</name>
    <name evidence="5" type="ORF">NCTC10327_00967</name>
    <name evidence="3" type="ORF">R6G71_04145</name>
    <name evidence="4" type="ORF">SAMN05421878_1156</name>
</gene>
<dbReference type="Gene3D" id="3.40.50.720">
    <property type="entry name" value="NAD(P)-binding Rossmann-like Domain"/>
    <property type="match status" value="1"/>
</dbReference>
<dbReference type="PRINTS" id="PR00080">
    <property type="entry name" value="SDRFAMILY"/>
</dbReference>
<keyword evidence="2 5" id="KW-0560">Oxidoreductase</keyword>
<dbReference type="EMBL" id="UYIO01000001">
    <property type="protein sequence ID" value="VDG76309.1"/>
    <property type="molecule type" value="Genomic_DNA"/>
</dbReference>
<dbReference type="Proteomes" id="UP000269974">
    <property type="component" value="Unassembled WGS sequence"/>
</dbReference>
<dbReference type="PANTHER" id="PTHR24321">
    <property type="entry name" value="DEHYDROGENASES, SHORT CHAIN"/>
    <property type="match status" value="1"/>
</dbReference>
<dbReference type="PROSITE" id="PS00061">
    <property type="entry name" value="ADH_SHORT"/>
    <property type="match status" value="1"/>
</dbReference>
<dbReference type="Proteomes" id="UP001273799">
    <property type="component" value="Unassembled WGS sequence"/>
</dbReference>
<accession>A0A1B9BBQ8</accession>
<dbReference type="AlphaFoldDB" id="A0A1B9BBQ8"/>
<dbReference type="RefSeq" id="WP_053093599.1">
    <property type="nucleotide sequence ID" value="NZ_FNAU01000015.1"/>
</dbReference>
<evidence type="ECO:0000256" key="1">
    <source>
        <dbReference type="ARBA" id="ARBA00006484"/>
    </source>
</evidence>
<dbReference type="Pfam" id="PF13561">
    <property type="entry name" value="adh_short_C2"/>
    <property type="match status" value="1"/>
</dbReference>
<proteinExistence type="inferred from homology"/>
<keyword evidence="6" id="KW-1185">Reference proteome</keyword>
<reference evidence="6" key="2">
    <citation type="submission" date="2016-10" db="EMBL/GenBank/DDBJ databases">
        <authorList>
            <person name="Varghese N."/>
        </authorList>
    </citation>
    <scope>NUCLEOTIDE SEQUENCE [LARGE SCALE GENOMIC DNA]</scope>
    <source>
        <strain evidence="6">DSM 20639</strain>
    </source>
</reference>
<dbReference type="InterPro" id="IPR020904">
    <property type="entry name" value="Sc_DH/Rdtase_CS"/>
</dbReference>
<reference evidence="5 7" key="3">
    <citation type="submission" date="2018-11" db="EMBL/GenBank/DDBJ databases">
        <authorList>
            <consortium name="Pathogen Informatics"/>
        </authorList>
    </citation>
    <scope>NUCLEOTIDE SEQUENCE [LARGE SCALE GENOMIC DNA]</scope>
    <source>
        <strain evidence="5 7">NCTC10327</strain>
    </source>
</reference>
<reference evidence="4" key="1">
    <citation type="submission" date="2016-10" db="EMBL/GenBank/DDBJ databases">
        <authorList>
            <person name="Varghese N."/>
            <person name="Submissions S."/>
        </authorList>
    </citation>
    <scope>NUCLEOTIDE SEQUENCE</scope>
    <source>
        <strain evidence="4">DSM 20639</strain>
    </source>
</reference>
<dbReference type="EMBL" id="FNAU01000015">
    <property type="protein sequence ID" value="SDE58752.1"/>
    <property type="molecule type" value="Genomic_DNA"/>
</dbReference>
<dbReference type="InterPro" id="IPR036291">
    <property type="entry name" value="NAD(P)-bd_dom_sf"/>
</dbReference>
<dbReference type="PANTHER" id="PTHR24321:SF8">
    <property type="entry name" value="ESTRADIOL 17-BETA-DEHYDROGENASE 8-RELATED"/>
    <property type="match status" value="1"/>
</dbReference>